<dbReference type="SUPFAM" id="SSF49785">
    <property type="entry name" value="Galactose-binding domain-like"/>
    <property type="match status" value="1"/>
</dbReference>
<evidence type="ECO:0000313" key="3">
    <source>
        <dbReference type="EMBL" id="MDT0438217.1"/>
    </source>
</evidence>
<evidence type="ECO:0000259" key="2">
    <source>
        <dbReference type="SMART" id="SM00939"/>
    </source>
</evidence>
<gene>
    <name evidence="3" type="ORF">RM877_26375</name>
</gene>
<dbReference type="InterPro" id="IPR005674">
    <property type="entry name" value="CocE/Ser_esterase"/>
</dbReference>
<dbReference type="PANTHER" id="PTHR43056:SF10">
    <property type="entry name" value="COCE_NOND FAMILY, PUTATIVE (AFU_ORTHOLOGUE AFUA_7G00600)-RELATED"/>
    <property type="match status" value="1"/>
</dbReference>
<dbReference type="GO" id="GO:0016787">
    <property type="term" value="F:hydrolase activity"/>
    <property type="evidence" value="ECO:0007669"/>
    <property type="project" value="UniProtKB-KW"/>
</dbReference>
<dbReference type="Gene3D" id="3.40.50.1820">
    <property type="entry name" value="alpha/beta hydrolase"/>
    <property type="match status" value="1"/>
</dbReference>
<protein>
    <submittedName>
        <fullName evidence="3">CocE/NonD family hydrolase</fullName>
    </submittedName>
</protein>
<feature type="domain" description="Xaa-Pro dipeptidyl-peptidase C-terminal" evidence="2">
    <location>
        <begin position="325"/>
        <end position="559"/>
    </location>
</feature>
<accession>A0ABD5EXT9</accession>
<dbReference type="PANTHER" id="PTHR43056">
    <property type="entry name" value="PEPTIDASE S9 PROLYL OLIGOPEPTIDASE"/>
    <property type="match status" value="1"/>
</dbReference>
<dbReference type="InterPro" id="IPR029058">
    <property type="entry name" value="AB_hydrolase_fold"/>
</dbReference>
<proteinExistence type="predicted"/>
<dbReference type="AlphaFoldDB" id="A0ABD5EXT9"/>
<dbReference type="Proteomes" id="UP001183535">
    <property type="component" value="Unassembled WGS sequence"/>
</dbReference>
<keyword evidence="4" id="KW-1185">Reference proteome</keyword>
<dbReference type="Pfam" id="PF08530">
    <property type="entry name" value="PepX_C"/>
    <property type="match status" value="1"/>
</dbReference>
<reference evidence="4" key="1">
    <citation type="submission" date="2023-07" db="EMBL/GenBank/DDBJ databases">
        <title>30 novel species of actinomycetes from the DSMZ collection.</title>
        <authorList>
            <person name="Nouioui I."/>
        </authorList>
    </citation>
    <scope>NUCLEOTIDE SEQUENCE [LARGE SCALE GENOMIC DNA]</scope>
    <source>
        <strain evidence="4">DSM 41981</strain>
    </source>
</reference>
<dbReference type="InterPro" id="IPR008979">
    <property type="entry name" value="Galactose-bd-like_sf"/>
</dbReference>
<evidence type="ECO:0000313" key="4">
    <source>
        <dbReference type="Proteomes" id="UP001183535"/>
    </source>
</evidence>
<dbReference type="InterPro" id="IPR000383">
    <property type="entry name" value="Xaa-Pro-like_dom"/>
</dbReference>
<dbReference type="InterPro" id="IPR013736">
    <property type="entry name" value="Xaa-Pro_dipept_C"/>
</dbReference>
<dbReference type="NCBIfam" id="TIGR00976">
    <property type="entry name" value="CocE_NonD"/>
    <property type="match status" value="2"/>
</dbReference>
<keyword evidence="1 3" id="KW-0378">Hydrolase</keyword>
<name>A0ABD5EXT9_9ACTN</name>
<evidence type="ECO:0000256" key="1">
    <source>
        <dbReference type="ARBA" id="ARBA00022801"/>
    </source>
</evidence>
<dbReference type="SMART" id="SM00939">
    <property type="entry name" value="PepX_C"/>
    <property type="match status" value="1"/>
</dbReference>
<dbReference type="InterPro" id="IPR050585">
    <property type="entry name" value="Xaa-Pro_dipeptidyl-ppase/CocE"/>
</dbReference>
<dbReference type="RefSeq" id="WP_093828214.1">
    <property type="nucleotide sequence ID" value="NZ_JAVRES010000016.1"/>
</dbReference>
<organism evidence="3 4">
    <name type="scientific">Streptomyces doudnae</name>
    <dbReference type="NCBI Taxonomy" id="3075536"/>
    <lineage>
        <taxon>Bacteria</taxon>
        <taxon>Bacillati</taxon>
        <taxon>Actinomycetota</taxon>
        <taxon>Actinomycetes</taxon>
        <taxon>Kitasatosporales</taxon>
        <taxon>Streptomycetaceae</taxon>
        <taxon>Streptomyces</taxon>
    </lineage>
</organism>
<dbReference type="EMBL" id="JAVRES010000016">
    <property type="protein sequence ID" value="MDT0438217.1"/>
    <property type="molecule type" value="Genomic_DNA"/>
</dbReference>
<sequence>MSRSREDEAGHDRPWSRPGRVRYAVARLAGMVRPDITVYRPEPGAVRVENDRPVVTRDGTVLRVNVYRPPDGAPAPVILVAHPYGKDDLPRFTASGRARLSFRYRVLRQTGPLVLSSLTTWEGPDPVWWVGHGYAVVNCDVRGAGTSDGVGSLLSAQEGEDVHDLIEWAGAQPWSTGAVGMLGVSYLALTQWRAAATRPPSLRAIVPWEGFTHAYQGLARPGGVAENGFLRLWDLGLRKVRQTYSIRRESARRPVIDAWYRSLAPDLSAIEVPVLVCGSFSDNNLHSRGSFAGFEGVSSAERHLYTHRGGKWAVFYDQEARAAQLRFLERHLKGRDVPRLPRVRLEVRDRADHVVEVRHEESWPLERTRWTPGYLTGSGLAAEPPTEPGSLSFDVRRQAVRFGWTAARDTELTGPMALRLYVGLHGADDIDLVVGVEKWSGGRFVAFEGSYGYGRDRVTTGWQNLALRALDAGLSRPFEPVPACLAREPVREGEVVAVDIALGPSSTLFRAGERLRLVVAGRWLSPRNPLTGQFPASYRTRSRGRCTLHWGPDRPARLLLPVVPPTP</sequence>
<dbReference type="Gene3D" id="1.10.3020.20">
    <property type="match status" value="1"/>
</dbReference>
<dbReference type="Gene3D" id="2.60.120.260">
    <property type="entry name" value="Galactose-binding domain-like"/>
    <property type="match status" value="1"/>
</dbReference>
<dbReference type="Pfam" id="PF02129">
    <property type="entry name" value="Peptidase_S15"/>
    <property type="match status" value="1"/>
</dbReference>
<comment type="caution">
    <text evidence="3">The sequence shown here is derived from an EMBL/GenBank/DDBJ whole genome shotgun (WGS) entry which is preliminary data.</text>
</comment>
<dbReference type="SUPFAM" id="SSF53474">
    <property type="entry name" value="alpha/beta-Hydrolases"/>
    <property type="match status" value="1"/>
</dbReference>